<dbReference type="Proteomes" id="UP001307849">
    <property type="component" value="Unassembled WGS sequence"/>
</dbReference>
<organism evidence="1 2">
    <name type="scientific">Arthrobotrys conoides</name>
    <dbReference type="NCBI Taxonomy" id="74498"/>
    <lineage>
        <taxon>Eukaryota</taxon>
        <taxon>Fungi</taxon>
        <taxon>Dikarya</taxon>
        <taxon>Ascomycota</taxon>
        <taxon>Pezizomycotina</taxon>
        <taxon>Orbiliomycetes</taxon>
        <taxon>Orbiliales</taxon>
        <taxon>Orbiliaceae</taxon>
        <taxon>Arthrobotrys</taxon>
    </lineage>
</organism>
<proteinExistence type="predicted"/>
<evidence type="ECO:0000313" key="1">
    <source>
        <dbReference type="EMBL" id="KAK6520500.1"/>
    </source>
</evidence>
<keyword evidence="2" id="KW-1185">Reference proteome</keyword>
<accession>A0AAN8S4I0</accession>
<name>A0AAN8S4I0_9PEZI</name>
<reference evidence="1 2" key="1">
    <citation type="submission" date="2019-10" db="EMBL/GenBank/DDBJ databases">
        <authorList>
            <person name="Palmer J.M."/>
        </authorList>
    </citation>
    <scope>NUCLEOTIDE SEQUENCE [LARGE SCALE GENOMIC DNA]</scope>
    <source>
        <strain evidence="1 2">TWF506</strain>
    </source>
</reference>
<gene>
    <name evidence="1" type="ORF">TWF506_000752</name>
</gene>
<dbReference type="EMBL" id="JAVHJM010000001">
    <property type="protein sequence ID" value="KAK6520500.1"/>
    <property type="molecule type" value="Genomic_DNA"/>
</dbReference>
<evidence type="ECO:0008006" key="3">
    <source>
        <dbReference type="Google" id="ProtNLM"/>
    </source>
</evidence>
<comment type="caution">
    <text evidence="1">The sequence shown here is derived from an EMBL/GenBank/DDBJ whole genome shotgun (WGS) entry which is preliminary data.</text>
</comment>
<protein>
    <recommendedName>
        <fullName evidence="3">F-box domain-containing protein</fullName>
    </recommendedName>
</protein>
<dbReference type="AlphaFoldDB" id="A0AAN8S4I0"/>
<sequence length="404" mass="46992">MQPDGITTLPIELRIKILHHLPSPPSLLSAIVSTRSFHTAYSESRTAITTAILQNSTSESSVYCNFLTYALIVFHQKHHVTLDRLHKFLRSYLSFANPDRNIQSGKFEDVVPWEICPPPNFSSLRAKVHRSIFLWAAKFCTSKLRESSKIHTVAPPTPLEIARAARALYQYFIYTIISTDVFFQSSDVDNMGRPMTGKPGIEAMGAFVESMGYRDRKVVDWFLREWMVEVVGEVVRKCVQDEKNPVRRETGYWDVNFPTLERKVNEATQALITRLGPIQLWKFVFDSVYEEQFKVYCQAPAALDRGSFLAWEVLQRERKGTECYDPKVRICTDLMEIGGDEVFEWWGKDERVIKEGILWDERRLETMGLQWPMVRDGVEVQWYKKDTKWKKKELAMGECDDCYW</sequence>
<evidence type="ECO:0000313" key="2">
    <source>
        <dbReference type="Proteomes" id="UP001307849"/>
    </source>
</evidence>